<keyword evidence="3 9" id="KW-0489">Methyltransferase</keyword>
<dbReference type="OrthoDB" id="20105at2759"/>
<feature type="active site" description="Proton acceptor" evidence="7">
    <location>
        <position position="230"/>
    </location>
</feature>
<dbReference type="PIRSF" id="PIRSF005461">
    <property type="entry name" value="23S_rRNA_mtase"/>
    <property type="match status" value="1"/>
</dbReference>
<accession>A0A1W0WVK5</accession>
<reference evidence="10" key="1">
    <citation type="submission" date="2017-01" db="EMBL/GenBank/DDBJ databases">
        <title>Comparative genomics of anhydrobiosis in the tardigrade Hypsibius dujardini.</title>
        <authorList>
            <person name="Yoshida Y."/>
            <person name="Koutsovoulos G."/>
            <person name="Laetsch D."/>
            <person name="Stevens L."/>
            <person name="Kumar S."/>
            <person name="Horikawa D."/>
            <person name="Ishino K."/>
            <person name="Komine S."/>
            <person name="Tomita M."/>
            <person name="Blaxter M."/>
            <person name="Arakawa K."/>
        </authorList>
    </citation>
    <scope>NUCLEOTIDE SEQUENCE [LARGE SCALE GENOMIC DNA]</scope>
    <source>
        <strain evidence="10">Z151</strain>
    </source>
</reference>
<feature type="domain" description="Ribosomal RNA methyltransferase FtsJ" evidence="8">
    <location>
        <begin position="43"/>
        <end position="273"/>
    </location>
</feature>
<sequence>MPELLSAFRTYIYSTLVRRKSSHDWLQRQARDPYVKKARIVSYRARSAFKLLEVDERFKIFAPGQVVVDLGASPGSWCQVAVKKVNAITPAECIADRNEPTLVHVLDERVRLAAEALPKRGVKVLANLTPVMEKPLIHPTHGLVIGVDLLDILPYPGAVFLPHSDFTKGKTKRKILEQLAGRPVDVVLSDMAPNASGISQLDHEAIVGLCTEALRFGVTVLREGGTFLCKIWTGSGDQALRALLRTHFAVVRNVKPPASRDESSELYLLGTGFKGLPQQPVEKINS</sequence>
<dbReference type="InterPro" id="IPR015507">
    <property type="entry name" value="rRNA-MeTfrase_E"/>
</dbReference>
<evidence type="ECO:0000313" key="9">
    <source>
        <dbReference type="EMBL" id="OQV19249.1"/>
    </source>
</evidence>
<dbReference type="InterPro" id="IPR029063">
    <property type="entry name" value="SAM-dependent_MTases_sf"/>
</dbReference>
<keyword evidence="4" id="KW-0808">Transferase</keyword>
<comment type="caution">
    <text evidence="9">The sequence shown here is derived from an EMBL/GenBank/DDBJ whole genome shotgun (WGS) entry which is preliminary data.</text>
</comment>
<evidence type="ECO:0000256" key="3">
    <source>
        <dbReference type="ARBA" id="ARBA00022603"/>
    </source>
</evidence>
<comment type="similarity">
    <text evidence="1">Belongs to the class I-like SAM-binding methyltransferase superfamily. RNA methyltransferase RlmE family.</text>
</comment>
<dbReference type="PANTHER" id="PTHR10920">
    <property type="entry name" value="RIBOSOMAL RNA METHYLTRANSFERASE"/>
    <property type="match status" value="1"/>
</dbReference>
<proteinExistence type="inferred from homology"/>
<evidence type="ECO:0000256" key="4">
    <source>
        <dbReference type="ARBA" id="ARBA00022679"/>
    </source>
</evidence>
<keyword evidence="2" id="KW-0698">rRNA processing</keyword>
<evidence type="ECO:0000256" key="5">
    <source>
        <dbReference type="ARBA" id="ARBA00022691"/>
    </source>
</evidence>
<dbReference type="InterPro" id="IPR002877">
    <property type="entry name" value="RNA_MeTrfase_FtsJ_dom"/>
</dbReference>
<dbReference type="Proteomes" id="UP000192578">
    <property type="component" value="Unassembled WGS sequence"/>
</dbReference>
<evidence type="ECO:0000256" key="6">
    <source>
        <dbReference type="ARBA" id="ARBA00041184"/>
    </source>
</evidence>
<dbReference type="HAMAP" id="MF_01547">
    <property type="entry name" value="RNA_methyltr_E"/>
    <property type="match status" value="1"/>
</dbReference>
<dbReference type="SUPFAM" id="SSF53335">
    <property type="entry name" value="S-adenosyl-L-methionine-dependent methyltransferases"/>
    <property type="match status" value="1"/>
</dbReference>
<dbReference type="Pfam" id="PF01728">
    <property type="entry name" value="FtsJ"/>
    <property type="match status" value="1"/>
</dbReference>
<dbReference type="GO" id="GO:0005739">
    <property type="term" value="C:mitochondrion"/>
    <property type="evidence" value="ECO:0007669"/>
    <property type="project" value="TreeGrafter"/>
</dbReference>
<name>A0A1W0WVK5_HYPEX</name>
<evidence type="ECO:0000256" key="7">
    <source>
        <dbReference type="PIRSR" id="PIRSR005461-1"/>
    </source>
</evidence>
<evidence type="ECO:0000256" key="1">
    <source>
        <dbReference type="ARBA" id="ARBA00009258"/>
    </source>
</evidence>
<evidence type="ECO:0000256" key="2">
    <source>
        <dbReference type="ARBA" id="ARBA00022552"/>
    </source>
</evidence>
<evidence type="ECO:0000259" key="8">
    <source>
        <dbReference type="Pfam" id="PF01728"/>
    </source>
</evidence>
<dbReference type="Gene3D" id="3.40.50.150">
    <property type="entry name" value="Vaccinia Virus protein VP39"/>
    <property type="match status" value="1"/>
</dbReference>
<dbReference type="GO" id="GO:0008650">
    <property type="term" value="F:rRNA (uridine-2'-O-)-methyltransferase activity"/>
    <property type="evidence" value="ECO:0007669"/>
    <property type="project" value="TreeGrafter"/>
</dbReference>
<dbReference type="AlphaFoldDB" id="A0A1W0WVK5"/>
<dbReference type="PANTHER" id="PTHR10920:SF18">
    <property type="entry name" value="RRNA METHYLTRANSFERASE 2, MITOCHONDRIAL"/>
    <property type="match status" value="1"/>
</dbReference>
<protein>
    <recommendedName>
        <fullName evidence="6">rRNA methyltransferase 2, mitochondrial</fullName>
    </recommendedName>
</protein>
<dbReference type="EMBL" id="MTYJ01000041">
    <property type="protein sequence ID" value="OQV19249.1"/>
    <property type="molecule type" value="Genomic_DNA"/>
</dbReference>
<keyword evidence="5 7" id="KW-0949">S-adenosyl-L-methionine</keyword>
<organism evidence="9 10">
    <name type="scientific">Hypsibius exemplaris</name>
    <name type="common">Freshwater tardigrade</name>
    <dbReference type="NCBI Taxonomy" id="2072580"/>
    <lineage>
        <taxon>Eukaryota</taxon>
        <taxon>Metazoa</taxon>
        <taxon>Ecdysozoa</taxon>
        <taxon>Tardigrada</taxon>
        <taxon>Eutardigrada</taxon>
        <taxon>Parachela</taxon>
        <taxon>Hypsibioidea</taxon>
        <taxon>Hypsibiidae</taxon>
        <taxon>Hypsibius</taxon>
    </lineage>
</organism>
<dbReference type="InterPro" id="IPR050082">
    <property type="entry name" value="RNA_methyltr_RlmE"/>
</dbReference>
<gene>
    <name evidence="9" type="ORF">BV898_06672</name>
</gene>
<keyword evidence="10" id="KW-1185">Reference proteome</keyword>
<evidence type="ECO:0000313" key="10">
    <source>
        <dbReference type="Proteomes" id="UP000192578"/>
    </source>
</evidence>